<evidence type="ECO:0000259" key="4">
    <source>
        <dbReference type="Pfam" id="PF13649"/>
    </source>
</evidence>
<evidence type="ECO:0000256" key="3">
    <source>
        <dbReference type="ARBA" id="ARBA00022691"/>
    </source>
</evidence>
<dbReference type="PANTHER" id="PTHR43464:SF19">
    <property type="entry name" value="UBIQUINONE BIOSYNTHESIS O-METHYLTRANSFERASE, MITOCHONDRIAL"/>
    <property type="match status" value="1"/>
</dbReference>
<reference evidence="5 6" key="1">
    <citation type="submission" date="2019-07" db="EMBL/GenBank/DDBJ databases">
        <title>Whole genome shotgun sequence of Nocardia ninae NBRC 108245.</title>
        <authorList>
            <person name="Hosoyama A."/>
            <person name="Uohara A."/>
            <person name="Ohji S."/>
            <person name="Ichikawa N."/>
        </authorList>
    </citation>
    <scope>NUCLEOTIDE SEQUENCE [LARGE SCALE GENOMIC DNA]</scope>
    <source>
        <strain evidence="5 6">NBRC 108245</strain>
    </source>
</reference>
<gene>
    <name evidence="5" type="ORF">NN4_36650</name>
</gene>
<evidence type="ECO:0000313" key="6">
    <source>
        <dbReference type="Proteomes" id="UP000321424"/>
    </source>
</evidence>
<comment type="caution">
    <text evidence="5">The sequence shown here is derived from an EMBL/GenBank/DDBJ whole genome shotgun (WGS) entry which is preliminary data.</text>
</comment>
<keyword evidence="3" id="KW-0949">S-adenosyl-L-methionine</keyword>
<keyword evidence="1" id="KW-0489">Methyltransferase</keyword>
<feature type="domain" description="Methyltransferase" evidence="4">
    <location>
        <begin position="59"/>
        <end position="153"/>
    </location>
</feature>
<proteinExistence type="predicted"/>
<evidence type="ECO:0000313" key="5">
    <source>
        <dbReference type="EMBL" id="GEM39146.1"/>
    </source>
</evidence>
<evidence type="ECO:0000256" key="1">
    <source>
        <dbReference type="ARBA" id="ARBA00022603"/>
    </source>
</evidence>
<dbReference type="Gene3D" id="3.40.50.150">
    <property type="entry name" value="Vaccinia Virus protein VP39"/>
    <property type="match status" value="1"/>
</dbReference>
<dbReference type="CDD" id="cd02440">
    <property type="entry name" value="AdoMet_MTases"/>
    <property type="match status" value="1"/>
</dbReference>
<dbReference type="InterPro" id="IPR041698">
    <property type="entry name" value="Methyltransf_25"/>
</dbReference>
<organism evidence="5 6">
    <name type="scientific">Nocardia ninae NBRC 108245</name>
    <dbReference type="NCBI Taxonomy" id="1210091"/>
    <lineage>
        <taxon>Bacteria</taxon>
        <taxon>Bacillati</taxon>
        <taxon>Actinomycetota</taxon>
        <taxon>Actinomycetes</taxon>
        <taxon>Mycobacteriales</taxon>
        <taxon>Nocardiaceae</taxon>
        <taxon>Nocardia</taxon>
    </lineage>
</organism>
<keyword evidence="2 5" id="KW-0808">Transferase</keyword>
<protein>
    <submittedName>
        <fullName evidence="5">Transferase</fullName>
    </submittedName>
</protein>
<dbReference type="Pfam" id="PF13649">
    <property type="entry name" value="Methyltransf_25"/>
    <property type="match status" value="1"/>
</dbReference>
<dbReference type="GO" id="GO:0032259">
    <property type="term" value="P:methylation"/>
    <property type="evidence" value="ECO:0007669"/>
    <property type="project" value="UniProtKB-KW"/>
</dbReference>
<evidence type="ECO:0000256" key="2">
    <source>
        <dbReference type="ARBA" id="ARBA00022679"/>
    </source>
</evidence>
<dbReference type="AlphaFoldDB" id="A0A511MGV7"/>
<dbReference type="SUPFAM" id="SSF53335">
    <property type="entry name" value="S-adenosyl-L-methionine-dependent methyltransferases"/>
    <property type="match status" value="1"/>
</dbReference>
<keyword evidence="6" id="KW-1185">Reference proteome</keyword>
<dbReference type="RefSeq" id="WP_147132443.1">
    <property type="nucleotide sequence ID" value="NZ_BJXA01000022.1"/>
</dbReference>
<dbReference type="PANTHER" id="PTHR43464">
    <property type="entry name" value="METHYLTRANSFERASE"/>
    <property type="match status" value="1"/>
</dbReference>
<name>A0A511MGV7_9NOCA</name>
<sequence length="238" mass="26233">MTENDGTPRVVPSTIDYEHAYSSGTPFEGVTMDRLPWEIDRPQPLLVEFEQAGRITGDVLDIGCGRGDTSVYLAGLGYRVTGLDFAPTAIEAARARAAESGVAASFAVADATVLAGYDNRFDTVVSSALAHCLDLEQRKEYVAALHRVLRPGGRLIQFCFCEAEYSDSYAPYAIAEDELRTAFRAPDWQLTEFRRGKLTAIKPTPTLQEVFARDGVQLEYDEDGSMLLPIWVVEAERV</sequence>
<dbReference type="GO" id="GO:0008168">
    <property type="term" value="F:methyltransferase activity"/>
    <property type="evidence" value="ECO:0007669"/>
    <property type="project" value="UniProtKB-KW"/>
</dbReference>
<accession>A0A511MGV7</accession>
<dbReference type="EMBL" id="BJXA01000022">
    <property type="protein sequence ID" value="GEM39146.1"/>
    <property type="molecule type" value="Genomic_DNA"/>
</dbReference>
<dbReference type="InterPro" id="IPR029063">
    <property type="entry name" value="SAM-dependent_MTases_sf"/>
</dbReference>
<dbReference type="OrthoDB" id="3825914at2"/>
<dbReference type="Proteomes" id="UP000321424">
    <property type="component" value="Unassembled WGS sequence"/>
</dbReference>